<keyword evidence="2 4" id="KW-0175">Coiled coil</keyword>
<evidence type="ECO:0000256" key="1">
    <source>
        <dbReference type="ARBA" id="ARBA00004123"/>
    </source>
</evidence>
<dbReference type="GO" id="GO:0140586">
    <property type="term" value="F:promoter-terminator loop anchoring activity"/>
    <property type="evidence" value="ECO:0007669"/>
    <property type="project" value="EnsemblFungi"/>
</dbReference>
<dbReference type="InterPro" id="IPR057974">
    <property type="entry name" value="NUA/TPR/MLP1-2-like_dom"/>
</dbReference>
<dbReference type="Gene3D" id="1.10.287.1490">
    <property type="match status" value="1"/>
</dbReference>
<feature type="coiled-coil region" evidence="4">
    <location>
        <begin position="111"/>
        <end position="180"/>
    </location>
</feature>
<dbReference type="GO" id="GO:0090204">
    <property type="term" value="P:protein localization to nuclear pore"/>
    <property type="evidence" value="ECO:0007669"/>
    <property type="project" value="EnsemblFungi"/>
</dbReference>
<dbReference type="STRING" id="1245769.A0A0C7NBW7"/>
<feature type="region of interest" description="Disordered" evidence="5">
    <location>
        <begin position="1692"/>
        <end position="1793"/>
    </location>
</feature>
<accession>A0A0C7NBW7</accession>
<comment type="subcellular location">
    <subcellularLocation>
        <location evidence="1">Nucleus</location>
    </subcellularLocation>
</comment>
<dbReference type="Pfam" id="PF25785">
    <property type="entry name" value="TPR"/>
    <property type="match status" value="1"/>
</dbReference>
<dbReference type="GO" id="GO:0071028">
    <property type="term" value="P:nuclear mRNA surveillance"/>
    <property type="evidence" value="ECO:0007669"/>
    <property type="project" value="EnsemblFungi"/>
</dbReference>
<gene>
    <name evidence="8" type="ORF">LALA0_S09e04566g</name>
</gene>
<dbReference type="Pfam" id="PF07926">
    <property type="entry name" value="TPR_MLP1_2"/>
    <property type="match status" value="1"/>
</dbReference>
<keyword evidence="9" id="KW-1185">Reference proteome</keyword>
<evidence type="ECO:0000256" key="5">
    <source>
        <dbReference type="SAM" id="MobiDB-lite"/>
    </source>
</evidence>
<dbReference type="RefSeq" id="XP_022630092.1">
    <property type="nucleotide sequence ID" value="XM_022770786.1"/>
</dbReference>
<feature type="coiled-coil region" evidence="4">
    <location>
        <begin position="1039"/>
        <end position="1115"/>
    </location>
</feature>
<evidence type="ECO:0000259" key="7">
    <source>
        <dbReference type="Pfam" id="PF25785"/>
    </source>
</evidence>
<dbReference type="GO" id="GO:0044615">
    <property type="term" value="C:nuclear pore nuclear basket"/>
    <property type="evidence" value="ECO:0007669"/>
    <property type="project" value="EnsemblFungi"/>
</dbReference>
<dbReference type="GO" id="GO:0017056">
    <property type="term" value="F:structural constituent of nuclear pore"/>
    <property type="evidence" value="ECO:0007669"/>
    <property type="project" value="TreeGrafter"/>
</dbReference>
<dbReference type="InterPro" id="IPR012929">
    <property type="entry name" value="Nucleoprot-TPR/MLP1-2_dom"/>
</dbReference>
<dbReference type="PANTHER" id="PTHR18898">
    <property type="entry name" value="NUCLEOPROTEIN TPR-RELATED"/>
    <property type="match status" value="1"/>
</dbReference>
<organism evidence="8 9">
    <name type="scientific">Lachancea lanzarotensis</name>
    <dbReference type="NCBI Taxonomy" id="1245769"/>
    <lineage>
        <taxon>Eukaryota</taxon>
        <taxon>Fungi</taxon>
        <taxon>Dikarya</taxon>
        <taxon>Ascomycota</taxon>
        <taxon>Saccharomycotina</taxon>
        <taxon>Saccharomycetes</taxon>
        <taxon>Saccharomycetales</taxon>
        <taxon>Saccharomycetaceae</taxon>
        <taxon>Lachancea</taxon>
    </lineage>
</organism>
<feature type="region of interest" description="Disordered" evidence="5">
    <location>
        <begin position="613"/>
        <end position="633"/>
    </location>
</feature>
<proteinExistence type="predicted"/>
<evidence type="ECO:0000259" key="6">
    <source>
        <dbReference type="Pfam" id="PF07926"/>
    </source>
</evidence>
<dbReference type="OrthoDB" id="343070at2759"/>
<dbReference type="GO" id="GO:0005654">
    <property type="term" value="C:nucleoplasm"/>
    <property type="evidence" value="ECO:0007669"/>
    <property type="project" value="EnsemblFungi"/>
</dbReference>
<dbReference type="GO" id="GO:0016973">
    <property type="term" value="P:poly(A)+ mRNA export from nucleus"/>
    <property type="evidence" value="ECO:0007669"/>
    <property type="project" value="EnsemblFungi"/>
</dbReference>
<dbReference type="PANTHER" id="PTHR18898:SF2">
    <property type="entry name" value="NUCLEOPROTEIN TPR"/>
    <property type="match status" value="1"/>
</dbReference>
<dbReference type="GO" id="GO:0043021">
    <property type="term" value="F:ribonucleoprotein complex binding"/>
    <property type="evidence" value="ECO:0007669"/>
    <property type="project" value="EnsemblFungi"/>
</dbReference>
<evidence type="ECO:0000256" key="2">
    <source>
        <dbReference type="ARBA" id="ARBA00023054"/>
    </source>
</evidence>
<dbReference type="Proteomes" id="UP000054304">
    <property type="component" value="Unassembled WGS sequence"/>
</dbReference>
<evidence type="ECO:0000313" key="8">
    <source>
        <dbReference type="EMBL" id="CEP63880.1"/>
    </source>
</evidence>
<keyword evidence="3" id="KW-0539">Nucleus</keyword>
<feature type="coiled-coil region" evidence="4">
    <location>
        <begin position="858"/>
        <end position="928"/>
    </location>
</feature>
<dbReference type="GeneID" id="34687401"/>
<reference evidence="8 9" key="1">
    <citation type="submission" date="2014-12" db="EMBL/GenBank/DDBJ databases">
        <authorList>
            <person name="Neuveglise Cecile"/>
        </authorList>
    </citation>
    <scope>NUCLEOTIDE SEQUENCE [LARGE SCALE GENOMIC DNA]</scope>
    <source>
        <strain evidence="8 9">CBS 12615</strain>
    </source>
</reference>
<feature type="domain" description="Nucleoprotein TPR/MLP1-2" evidence="6">
    <location>
        <begin position="1001"/>
        <end position="1124"/>
    </location>
</feature>
<feature type="coiled-coil region" evidence="4">
    <location>
        <begin position="766"/>
        <end position="825"/>
    </location>
</feature>
<sequence>MTTALGESPIGLNDTAEFLGVDSGSLDGIDQSLAAAIAAKAHEFRQLQAQSLESSVVIDELRSASGQKLDACNAKVLDLEREVLKLHTESTVLEETRRKFESQFQAAEISLETSQLQAQSLLEQKQMLESTKNDLGKLLNEKIQDNSTLQHETDKLLTEAHELRDKNLELEKLVRNAKSRELSNKGEMQQMVQELQLSQSNNSWLESQLAEVTTNFNKFRQKSQHEMAQLLEKTETNTSELQSARQNINTLREHNRNLTEQLDAKLAIIKNLTDGSNSDKSDFTREMALKQHLIELLENQVKSLKDELERKNSAGLIQSDTSDLIEELSECRTQLAEKDVEIEKLQNAVQDLYNDNADAEEVNGGKNGPTLSSNKSVSIPKLYGDISVLKKQLIHEKRLKEHLQNQVESFVLELENKVPMLSSFKDRNSMLENELLETSYLLESVSRDRRELIDDMHRSDSRVRDYEAQISGLTKQRTDLARQVQFLLIQASVRSDSKGPLTGEETAFVQKILDSENQYLNHDTQTVISQRLVVFQDIVELQTKNSELLVTVRSLADRLEKEERDANSERDVANKAVIDDAKEAITRLQEHVQDLELKIEIVSKERDALRTIRHSASSDDEPSNKQLSETSNAKKLEQMEEQLQMARREAETNVNMLNTQVQDLLKTRADLLLNMEKERSSRILAEERFEFVNESLKLAKHESKELATKCDRLQDTVVRQDTRTQETVTDIINCKSQIARLTSELKNSTANSELLRSFHEKDKKVNEQLSIEKNELSILVAQLQTLQKEREALIRGTETSFEGKIDLLNQEIRQLRSQLASKTQDLDAYVAASESKSQWYQKKIDSLSGLLSETAANYNSQMDALRNLKTQNDSLKQEAQAVVTSQPIGTPIGEQLDGGQSGILKTEIEKLKLNLQEAYSQVDEYKNINISTEECLSNVTEAFDQLKADHSSEIVSMKEQERALTEEVSALKATLSSVTTELRDERERWNSKNDDITNRMSAFKASQDSIDALKKHYEEQLDQLASDLKQQSTFTSQAHQKYEEELQRHADASRSLNNLREESESFKNQLQGVIATNKDLQKTLEGREAEWAAKKQDYESQLDAVNLRIEDLLTQNRLLFNQIDIKFLEQESKANADSSNSDNQELILSLRRECDILRAKLEMADGEKKTLQRKVQTSESELLAAREELNNYQSSAVRQSIMVQEHDKVLEELNQLNLLRESNVTLRNTLQSTTQRNNELEKKVEDMQASIGPIDNEISALKHSINAKDKQIELMSEEVERWKKRTQDILHTYERVDPEEHKKLIEELAQTKAELASKNELNTEVEGRFQRLKKQARERLDAAKSLQATLTADVNALRGEKQELEAALERERVAVQALNEKVTTFEERESVQSTSESEVQNLHQKLTEAEAKLEEVQKNSVESIDDSKFRLEQAQLNQRIQELESLLENAQKEVAQLEELKASSRDHSDEVERIRNELTSQSEKLILEKEAEIRNEFEKMHAEQLRLFEGKIQESSKQEVADIDALRKEWEVDHEQQTQKRIDEANELLRKRIRLPTEERINKIIESRKAELELGFEKRVQERASELSTQSEKTGENVDLAQIAERHQIELESMKATLKKQMEEEMSQLRQKAFNEGQQKANMKSTLLERKIAKLESQVKSAGVTTAISSAPPTTSGGASSVVDKPARIIEVPPAAETPTQTSKSESERSLMPIQTAPLNTSPAHSNQNAMITEAAAAFGQPDEAPLLLKNSKESKSDEPGVVSAQSPSKRPSEDIQLEDSSISKKNKTEGEI</sequence>
<feature type="compositionally biased region" description="Polar residues" evidence="5">
    <location>
        <begin position="1717"/>
        <end position="1731"/>
    </location>
</feature>
<protein>
    <submittedName>
        <fullName evidence="8">LALA0S09e04566g1_1</fullName>
    </submittedName>
</protein>
<feature type="domain" description="NUA/TPR/MLP1-2-like" evidence="7">
    <location>
        <begin position="458"/>
        <end position="564"/>
    </location>
</feature>
<feature type="coiled-coil region" evidence="4">
    <location>
        <begin position="1147"/>
        <end position="1195"/>
    </location>
</feature>
<dbReference type="EMBL" id="LN736368">
    <property type="protein sequence ID" value="CEP63880.1"/>
    <property type="molecule type" value="Genomic_DNA"/>
</dbReference>
<evidence type="ECO:0000256" key="4">
    <source>
        <dbReference type="SAM" id="Coils"/>
    </source>
</evidence>
<feature type="coiled-coil region" evidence="4">
    <location>
        <begin position="1223"/>
        <end position="1477"/>
    </location>
</feature>
<evidence type="ECO:0000256" key="3">
    <source>
        <dbReference type="ARBA" id="ARBA00023242"/>
    </source>
</evidence>
<feature type="coiled-coil region" evidence="4">
    <location>
        <begin position="287"/>
        <end position="362"/>
    </location>
</feature>
<dbReference type="GO" id="GO:0034398">
    <property type="term" value="P:telomere tethering at nuclear periphery"/>
    <property type="evidence" value="ECO:0007669"/>
    <property type="project" value="EnsemblFungi"/>
</dbReference>
<name>A0A0C7NBW7_9SACH</name>
<dbReference type="GO" id="GO:0006606">
    <property type="term" value="P:protein import into nucleus"/>
    <property type="evidence" value="ECO:0007669"/>
    <property type="project" value="EnsemblFungi"/>
</dbReference>
<dbReference type="HOGENOM" id="CLU_002365_0_0_1"/>
<dbReference type="GO" id="GO:1901925">
    <property type="term" value="P:negative regulation of protein import into nucleus during spindle assembly checkpoint"/>
    <property type="evidence" value="ECO:0007669"/>
    <property type="project" value="EnsemblFungi"/>
</dbReference>
<evidence type="ECO:0000313" key="9">
    <source>
        <dbReference type="Proteomes" id="UP000054304"/>
    </source>
</evidence>
<feature type="coiled-coil region" evidence="4">
    <location>
        <begin position="1604"/>
        <end position="1658"/>
    </location>
</feature>